<reference evidence="1 2" key="1">
    <citation type="submission" date="2008-08" db="EMBL/GenBank/DDBJ databases">
        <title>Draft genome sequence of Ruminococcus lactaris ATCC 29176.</title>
        <authorList>
            <person name="Sudarsanam P."/>
            <person name="Ley R."/>
            <person name="Guruge J."/>
            <person name="Turnbaugh P.J."/>
            <person name="Mahowald M."/>
            <person name="Liep D."/>
            <person name="Gordon J."/>
        </authorList>
    </citation>
    <scope>NUCLEOTIDE SEQUENCE [LARGE SCALE GENOMIC DNA]</scope>
    <source>
        <strain evidence="1 2">ATCC 29176</strain>
    </source>
</reference>
<evidence type="ECO:0000313" key="1">
    <source>
        <dbReference type="EMBL" id="EDY32599.1"/>
    </source>
</evidence>
<dbReference type="HOGENOM" id="CLU_3103476_0_0_9"/>
<name>B5CPZ8_9FIRM</name>
<keyword evidence="2" id="KW-1185">Reference proteome</keyword>
<accession>B5CPZ8</accession>
<organism evidence="1 2">
    <name type="scientific">[Ruminococcus] lactaris ATCC 29176</name>
    <dbReference type="NCBI Taxonomy" id="471875"/>
    <lineage>
        <taxon>Bacteria</taxon>
        <taxon>Bacillati</taxon>
        <taxon>Bacillota</taxon>
        <taxon>Clostridia</taxon>
        <taxon>Lachnospirales</taxon>
        <taxon>Lachnospiraceae</taxon>
        <taxon>Mediterraneibacter</taxon>
    </lineage>
</organism>
<dbReference type="AlphaFoldDB" id="B5CPZ8"/>
<comment type="caution">
    <text evidence="1">The sequence shown here is derived from an EMBL/GenBank/DDBJ whole genome shotgun (WGS) entry which is preliminary data.</text>
</comment>
<reference evidence="1 2" key="2">
    <citation type="submission" date="2008-08" db="EMBL/GenBank/DDBJ databases">
        <authorList>
            <person name="Fulton L."/>
            <person name="Clifton S."/>
            <person name="Fulton B."/>
            <person name="Xu J."/>
            <person name="Minx P."/>
            <person name="Pepin K.H."/>
            <person name="Johnson M."/>
            <person name="Bhonagiri V."/>
            <person name="Nash W.E."/>
            <person name="Mardis E.R."/>
            <person name="Wilson R.K."/>
        </authorList>
    </citation>
    <scope>NUCLEOTIDE SEQUENCE [LARGE SCALE GENOMIC DNA]</scope>
    <source>
        <strain evidence="1 2">ATCC 29176</strain>
    </source>
</reference>
<dbReference type="EMBL" id="ABOU02000035">
    <property type="protein sequence ID" value="EDY32599.1"/>
    <property type="molecule type" value="Genomic_DNA"/>
</dbReference>
<proteinExistence type="predicted"/>
<dbReference type="RefSeq" id="WP_005611345.1">
    <property type="nucleotide sequence ID" value="NZ_CP102292.1"/>
</dbReference>
<evidence type="ECO:0000313" key="2">
    <source>
        <dbReference type="Proteomes" id="UP000003254"/>
    </source>
</evidence>
<dbReference type="GeneID" id="77333000"/>
<protein>
    <submittedName>
        <fullName evidence="1">Uncharacterized protein</fullName>
    </submittedName>
</protein>
<gene>
    <name evidence="1" type="ORF">RUMLAC_01543</name>
</gene>
<sequence length="51" mass="5902">MLTLPKCELCARYKDDGKHETCEAFPDGIPEDVLWEPVEKECNNGMKFIKE</sequence>
<dbReference type="Proteomes" id="UP000003254">
    <property type="component" value="Unassembled WGS sequence"/>
</dbReference>